<reference evidence="1" key="1">
    <citation type="submission" date="2022-06" db="EMBL/GenBank/DDBJ databases">
        <title>Gramella sediminis sp. nov., isolated from deep-sea sediment of the Indian Ocean.</title>
        <authorList>
            <person name="Yang L."/>
        </authorList>
    </citation>
    <scope>NUCLEOTIDE SEQUENCE</scope>
    <source>
        <strain evidence="1">HMD3159</strain>
    </source>
</reference>
<dbReference type="InterPro" id="IPR036390">
    <property type="entry name" value="WH_DNA-bd_sf"/>
</dbReference>
<dbReference type="PANTHER" id="PTHR30432">
    <property type="entry name" value="TRANSCRIPTIONAL REGULATOR MODE"/>
    <property type="match status" value="1"/>
</dbReference>
<accession>A0ABT0Z054</accession>
<gene>
    <name evidence="1" type="ORF">NE848_06915</name>
</gene>
<organism evidence="1 2">
    <name type="scientific">Gramella jeungdoensis</name>
    <dbReference type="NCBI Taxonomy" id="708091"/>
    <lineage>
        <taxon>Bacteria</taxon>
        <taxon>Pseudomonadati</taxon>
        <taxon>Bacteroidota</taxon>
        <taxon>Flavobacteriia</taxon>
        <taxon>Flavobacteriales</taxon>
        <taxon>Flavobacteriaceae</taxon>
        <taxon>Christiangramia</taxon>
    </lineage>
</organism>
<proteinExistence type="predicted"/>
<dbReference type="RefSeq" id="WP_252111807.1">
    <property type="nucleotide sequence ID" value="NZ_JAMSCK010000002.1"/>
</dbReference>
<sequence>MNDKKIKSRIWIERDGKPFLGYGKILLLKKIDERNSINAAAKELSISYKKAWEMINSINESGRQPVTIKRTGGKNGGGTVVTSYGKELICQFEELNENCMFFLEEQLKKYEL</sequence>
<dbReference type="InterPro" id="IPR051815">
    <property type="entry name" value="Molybdate_resp_trans_reg"/>
</dbReference>
<comment type="caution">
    <text evidence="1">The sequence shown here is derived from an EMBL/GenBank/DDBJ whole genome shotgun (WGS) entry which is preliminary data.</text>
</comment>
<evidence type="ECO:0000313" key="1">
    <source>
        <dbReference type="EMBL" id="MCM8569101.1"/>
    </source>
</evidence>
<keyword evidence="2" id="KW-1185">Reference proteome</keyword>
<dbReference type="SUPFAM" id="SSF46785">
    <property type="entry name" value="Winged helix' DNA-binding domain"/>
    <property type="match status" value="1"/>
</dbReference>
<name>A0ABT0Z054_9FLAO</name>
<dbReference type="InterPro" id="IPR036388">
    <property type="entry name" value="WH-like_DNA-bd_sf"/>
</dbReference>
<protein>
    <submittedName>
        <fullName evidence="1">LysR family transcriptional regulator</fullName>
    </submittedName>
</protein>
<dbReference type="EMBL" id="JAMSCK010000002">
    <property type="protein sequence ID" value="MCM8569101.1"/>
    <property type="molecule type" value="Genomic_DNA"/>
</dbReference>
<dbReference type="PANTHER" id="PTHR30432:SF1">
    <property type="entry name" value="DNA-BINDING TRANSCRIPTIONAL DUAL REGULATOR MODE"/>
    <property type="match status" value="1"/>
</dbReference>
<dbReference type="Gene3D" id="1.10.10.10">
    <property type="entry name" value="Winged helix-like DNA-binding domain superfamily/Winged helix DNA-binding domain"/>
    <property type="match status" value="1"/>
</dbReference>
<dbReference type="Proteomes" id="UP001155077">
    <property type="component" value="Unassembled WGS sequence"/>
</dbReference>
<evidence type="ECO:0000313" key="2">
    <source>
        <dbReference type="Proteomes" id="UP001155077"/>
    </source>
</evidence>